<keyword evidence="3" id="KW-0964">Secreted</keyword>
<dbReference type="GO" id="GO:0005576">
    <property type="term" value="C:extracellular region"/>
    <property type="evidence" value="ECO:0007669"/>
    <property type="project" value="UniProtKB-SubCell"/>
</dbReference>
<comment type="caution">
    <text evidence="7">The sequence shown here is derived from an EMBL/GenBank/DDBJ whole genome shotgun (WGS) entry which is preliminary data.</text>
</comment>
<feature type="signal peptide" evidence="6">
    <location>
        <begin position="1"/>
        <end position="16"/>
    </location>
</feature>
<evidence type="ECO:0000256" key="6">
    <source>
        <dbReference type="SAM" id="SignalP"/>
    </source>
</evidence>
<organism evidence="7 8">
    <name type="scientific">Caenorhabditis bovis</name>
    <dbReference type="NCBI Taxonomy" id="2654633"/>
    <lineage>
        <taxon>Eukaryota</taxon>
        <taxon>Metazoa</taxon>
        <taxon>Ecdysozoa</taxon>
        <taxon>Nematoda</taxon>
        <taxon>Chromadorea</taxon>
        <taxon>Rhabditida</taxon>
        <taxon>Rhabditina</taxon>
        <taxon>Rhabditomorpha</taxon>
        <taxon>Rhabditoidea</taxon>
        <taxon>Rhabditidae</taxon>
        <taxon>Peloderinae</taxon>
        <taxon>Caenorhabditis</taxon>
    </lineage>
</organism>
<gene>
    <name evidence="7" type="ORF">CBOVIS_LOCUS13089</name>
</gene>
<dbReference type="InterPro" id="IPR003235">
    <property type="entry name" value="Nem_insulin-like_b-type"/>
</dbReference>
<dbReference type="InterPro" id="IPR036438">
    <property type="entry name" value="Insulin-like_sf"/>
</dbReference>
<dbReference type="Pfam" id="PF03488">
    <property type="entry name" value="Ins_beta"/>
    <property type="match status" value="1"/>
</dbReference>
<reference evidence="7 8" key="1">
    <citation type="submission" date="2020-04" db="EMBL/GenBank/DDBJ databases">
        <authorList>
            <person name="Laetsch R D."/>
            <person name="Stevens L."/>
            <person name="Kumar S."/>
            <person name="Blaxter L. M."/>
        </authorList>
    </citation>
    <scope>NUCLEOTIDE SEQUENCE [LARGE SCALE GENOMIC DNA]</scope>
</reference>
<dbReference type="Gene3D" id="1.10.100.10">
    <property type="entry name" value="Insulin-like"/>
    <property type="match status" value="1"/>
</dbReference>
<comment type="similarity">
    <text evidence="2">Belongs to the insulin family.</text>
</comment>
<protein>
    <recommendedName>
        <fullName evidence="9">Insulin-like domain-containing protein</fullName>
    </recommendedName>
</protein>
<dbReference type="Proteomes" id="UP000494206">
    <property type="component" value="Unassembled WGS sequence"/>
</dbReference>
<dbReference type="AlphaFoldDB" id="A0A8S1FFD0"/>
<evidence type="ECO:0000313" key="8">
    <source>
        <dbReference type="Proteomes" id="UP000494206"/>
    </source>
</evidence>
<evidence type="ECO:0000256" key="4">
    <source>
        <dbReference type="ARBA" id="ARBA00022729"/>
    </source>
</evidence>
<evidence type="ECO:0000256" key="5">
    <source>
        <dbReference type="ARBA" id="ARBA00023157"/>
    </source>
</evidence>
<evidence type="ECO:0000256" key="1">
    <source>
        <dbReference type="ARBA" id="ARBA00004613"/>
    </source>
</evidence>
<evidence type="ECO:0008006" key="9">
    <source>
        <dbReference type="Google" id="ProtNLM"/>
    </source>
</evidence>
<keyword evidence="5" id="KW-1015">Disulfide bond</keyword>
<name>A0A8S1FFD0_9PELO</name>
<keyword evidence="8" id="KW-1185">Reference proteome</keyword>
<evidence type="ECO:0000256" key="3">
    <source>
        <dbReference type="ARBA" id="ARBA00022525"/>
    </source>
</evidence>
<accession>A0A8S1FFD0</accession>
<dbReference type="SUPFAM" id="SSF56994">
    <property type="entry name" value="Insulin-like"/>
    <property type="match status" value="1"/>
</dbReference>
<comment type="subcellular location">
    <subcellularLocation>
        <location evidence="1">Secreted</location>
    </subcellularLocation>
</comment>
<evidence type="ECO:0000313" key="7">
    <source>
        <dbReference type="EMBL" id="CAB3411714.1"/>
    </source>
</evidence>
<dbReference type="GO" id="GO:0005179">
    <property type="term" value="F:hormone activity"/>
    <property type="evidence" value="ECO:0007669"/>
    <property type="project" value="InterPro"/>
</dbReference>
<sequence>MKFLLILLAVVVVVAGTQQDRAERRCGTELYNVLKKICVHGIQPTQMKASDMCCLNRCTYKSLYEVFCKKEPKTILNM</sequence>
<evidence type="ECO:0000256" key="2">
    <source>
        <dbReference type="ARBA" id="ARBA00009034"/>
    </source>
</evidence>
<proteinExistence type="inferred from homology"/>
<dbReference type="EMBL" id="CADEPM010000016">
    <property type="protein sequence ID" value="CAB3411714.1"/>
    <property type="molecule type" value="Genomic_DNA"/>
</dbReference>
<feature type="chain" id="PRO_5035939090" description="Insulin-like domain-containing protein" evidence="6">
    <location>
        <begin position="17"/>
        <end position="78"/>
    </location>
</feature>
<keyword evidence="4 6" id="KW-0732">Signal</keyword>